<gene>
    <name evidence="1" type="ORF">K460DRAFT_410146</name>
</gene>
<dbReference type="RefSeq" id="XP_040783295.1">
    <property type="nucleotide sequence ID" value="XM_040937342.1"/>
</dbReference>
<name>A0A9P4G894_9PLEO</name>
<proteinExistence type="predicted"/>
<reference evidence="1" key="1">
    <citation type="submission" date="2020-01" db="EMBL/GenBank/DDBJ databases">
        <authorList>
            <consortium name="DOE Joint Genome Institute"/>
            <person name="Haridas S."/>
            <person name="Albert R."/>
            <person name="Binder M."/>
            <person name="Bloem J."/>
            <person name="Labutti K."/>
            <person name="Salamov A."/>
            <person name="Andreopoulos B."/>
            <person name="Baker S.E."/>
            <person name="Barry K."/>
            <person name="Bills G."/>
            <person name="Bluhm B.H."/>
            <person name="Cannon C."/>
            <person name="Castanera R."/>
            <person name="Culley D.E."/>
            <person name="Daum C."/>
            <person name="Ezra D."/>
            <person name="Gonzalez J.B."/>
            <person name="Henrissat B."/>
            <person name="Kuo A."/>
            <person name="Liang C."/>
            <person name="Lipzen A."/>
            <person name="Lutzoni F."/>
            <person name="Magnuson J."/>
            <person name="Mondo S."/>
            <person name="Nolan M."/>
            <person name="Ohm R."/>
            <person name="Pangilinan J."/>
            <person name="Park H.-J."/>
            <person name="Ramirez L."/>
            <person name="Alfaro M."/>
            <person name="Sun H."/>
            <person name="Tritt A."/>
            <person name="Yoshinaga Y."/>
            <person name="Zwiers L.-H."/>
            <person name="Turgeon B.G."/>
            <person name="Goodwin S.B."/>
            <person name="Spatafora J.W."/>
            <person name="Crous P.W."/>
            <person name="Grigoriev I.V."/>
        </authorList>
    </citation>
    <scope>NUCLEOTIDE SEQUENCE</scope>
    <source>
        <strain evidence="1">CBS 394.84</strain>
    </source>
</reference>
<accession>A0A9P4G894</accession>
<dbReference type="EMBL" id="ML976619">
    <property type="protein sequence ID" value="KAF1840732.1"/>
    <property type="molecule type" value="Genomic_DNA"/>
</dbReference>
<dbReference type="Proteomes" id="UP000800039">
    <property type="component" value="Unassembled WGS sequence"/>
</dbReference>
<organism evidence="1 2">
    <name type="scientific">Cucurbitaria berberidis CBS 394.84</name>
    <dbReference type="NCBI Taxonomy" id="1168544"/>
    <lineage>
        <taxon>Eukaryota</taxon>
        <taxon>Fungi</taxon>
        <taxon>Dikarya</taxon>
        <taxon>Ascomycota</taxon>
        <taxon>Pezizomycotina</taxon>
        <taxon>Dothideomycetes</taxon>
        <taxon>Pleosporomycetidae</taxon>
        <taxon>Pleosporales</taxon>
        <taxon>Pleosporineae</taxon>
        <taxon>Cucurbitariaceae</taxon>
        <taxon>Cucurbitaria</taxon>
    </lineage>
</organism>
<dbReference type="OrthoDB" id="3677644at2759"/>
<dbReference type="GeneID" id="63854592"/>
<evidence type="ECO:0000313" key="1">
    <source>
        <dbReference type="EMBL" id="KAF1840732.1"/>
    </source>
</evidence>
<dbReference type="AlphaFoldDB" id="A0A9P4G894"/>
<comment type="caution">
    <text evidence="1">The sequence shown here is derived from an EMBL/GenBank/DDBJ whole genome shotgun (WGS) entry which is preliminary data.</text>
</comment>
<protein>
    <submittedName>
        <fullName evidence="1">Uncharacterized protein</fullName>
    </submittedName>
</protein>
<sequence>MVSKSYITTLPLLLTQHSNINPELDHWINFTSSPFDSLPKYNSIMASISTSSSSLNTDIAAVSPFEHLPAEIRHHIYAYLRFPVGGYMWVDCPGPSEGCVDKSHIIFHEDAKWPMLWHALPREFLIRRKAKQLIFRDGPGKKAGFQDLTVKIIKKDGFVHMKANIENQLMEVNMAIRNELLHLLFDHIDARFEFSLSGQSNLLCQTLAPSTLAHITTITLGNSGIREINPLEKAGPKTLIEHDTTSLLFVVAHCPHIRRLTYATDIHVLKSGTTEQILDFVFACRTLTTSCKELKELQFLALSTLRGGHVVETFAVGGWNHVVVWVWDVLSKVMGGGYLVEA</sequence>
<keyword evidence="2" id="KW-1185">Reference proteome</keyword>
<evidence type="ECO:0000313" key="2">
    <source>
        <dbReference type="Proteomes" id="UP000800039"/>
    </source>
</evidence>